<keyword evidence="2" id="KW-1185">Reference proteome</keyword>
<proteinExistence type="predicted"/>
<accession>A0ABS5KCS4</accession>
<comment type="caution">
    <text evidence="1">The sequence shown here is derived from an EMBL/GenBank/DDBJ whole genome shotgun (WGS) entry which is preliminary data.</text>
</comment>
<protein>
    <submittedName>
        <fullName evidence="1">Uncharacterized protein</fullName>
    </submittedName>
</protein>
<organism evidence="1 2">
    <name type="scientific">Carboxylicivirga mesophila</name>
    <dbReference type="NCBI Taxonomy" id="1166478"/>
    <lineage>
        <taxon>Bacteria</taxon>
        <taxon>Pseudomonadati</taxon>
        <taxon>Bacteroidota</taxon>
        <taxon>Bacteroidia</taxon>
        <taxon>Marinilabiliales</taxon>
        <taxon>Marinilabiliaceae</taxon>
        <taxon>Carboxylicivirga</taxon>
    </lineage>
</organism>
<dbReference type="Proteomes" id="UP000721861">
    <property type="component" value="Unassembled WGS sequence"/>
</dbReference>
<name>A0ABS5KCS4_9BACT</name>
<evidence type="ECO:0000313" key="2">
    <source>
        <dbReference type="Proteomes" id="UP000721861"/>
    </source>
</evidence>
<evidence type="ECO:0000313" key="1">
    <source>
        <dbReference type="EMBL" id="MBS2212326.1"/>
    </source>
</evidence>
<dbReference type="RefSeq" id="WP_212228914.1">
    <property type="nucleotide sequence ID" value="NZ_JAGUCN010000014.1"/>
</dbReference>
<reference evidence="1 2" key="1">
    <citation type="journal article" date="2014" name="Int. J. Syst. Evol. Microbiol.">
        <title>Carboxylicivirga gen. nov. in the family Marinilabiliaceae with two novel species, Carboxylicivirga mesophila sp. nov. and Carboxylicivirga taeanensis sp. nov., and reclassification of Cytophaga fermentans as Saccharicrinis fermentans gen. nov., comb. nov.</title>
        <authorList>
            <person name="Yang S.H."/>
            <person name="Seo H.S."/>
            <person name="Woo J.H."/>
            <person name="Oh H.M."/>
            <person name="Jang H."/>
            <person name="Lee J.H."/>
            <person name="Kim S.J."/>
            <person name="Kwon K.K."/>
        </authorList>
    </citation>
    <scope>NUCLEOTIDE SEQUENCE [LARGE SCALE GENOMIC DNA]</scope>
    <source>
        <strain evidence="1 2">JCM 18290</strain>
    </source>
</reference>
<dbReference type="EMBL" id="JAGUCN010000014">
    <property type="protein sequence ID" value="MBS2212326.1"/>
    <property type="molecule type" value="Genomic_DNA"/>
</dbReference>
<sequence>MTRHHLNRKLRLGLWLVIGMLINNMLNYHSKSIDVADQHNDIQSIIELALSIIDDNIEIADIEDEDSNSVKPQKVWACHTPLLIDFLKFHQPMAYPEYVCNYQSPDQTISIPPPKAG</sequence>
<gene>
    <name evidence="1" type="ORF">KEM09_12995</name>
</gene>